<evidence type="ECO:0000256" key="2">
    <source>
        <dbReference type="ARBA" id="ARBA00012682"/>
    </source>
</evidence>
<feature type="region of interest" description="Disordered" evidence="6">
    <location>
        <begin position="348"/>
        <end position="370"/>
    </location>
</feature>
<dbReference type="Pfam" id="PF02777">
    <property type="entry name" value="Sod_Fe_C"/>
    <property type="match status" value="1"/>
</dbReference>
<evidence type="ECO:0000256" key="5">
    <source>
        <dbReference type="ARBA" id="ARBA00023002"/>
    </source>
</evidence>
<dbReference type="PANTHER" id="PTHR42769">
    <property type="entry name" value="SUPEROXIDE DISMUTASE"/>
    <property type="match status" value="1"/>
</dbReference>
<dbReference type="Gene3D" id="1.10.287.990">
    <property type="entry name" value="Fe,Mn superoxide dismutase (SOD) domain"/>
    <property type="match status" value="1"/>
</dbReference>
<name>A0A0G4HJZ8_9ALVE</name>
<dbReference type="Gene3D" id="3.55.40.20">
    <property type="entry name" value="Iron/manganese superoxide dismutase, C-terminal domain"/>
    <property type="match status" value="1"/>
</dbReference>
<dbReference type="Pfam" id="PF00081">
    <property type="entry name" value="Sod_Fe_N"/>
    <property type="match status" value="1"/>
</dbReference>
<reference evidence="10" key="1">
    <citation type="submission" date="2014-11" db="EMBL/GenBank/DDBJ databases">
        <authorList>
            <person name="Otto D Thomas"/>
            <person name="Naeem Raeece"/>
        </authorList>
    </citation>
    <scope>NUCLEOTIDE SEQUENCE</scope>
</reference>
<evidence type="ECO:0000313" key="10">
    <source>
        <dbReference type="EMBL" id="CEM44352.1"/>
    </source>
</evidence>
<dbReference type="VEuPathDB" id="CryptoDB:Cvel_7136"/>
<dbReference type="InterPro" id="IPR036324">
    <property type="entry name" value="Mn/Fe_SOD_N_sf"/>
</dbReference>
<dbReference type="InterPro" id="IPR019832">
    <property type="entry name" value="Mn/Fe_SOD_C"/>
</dbReference>
<gene>
    <name evidence="10" type="ORF">Cvel_7136</name>
</gene>
<dbReference type="SUPFAM" id="SSF46609">
    <property type="entry name" value="Fe,Mn superoxide dismutase (SOD), N-terminal domain"/>
    <property type="match status" value="1"/>
</dbReference>
<evidence type="ECO:0000256" key="6">
    <source>
        <dbReference type="SAM" id="MobiDB-lite"/>
    </source>
</evidence>
<dbReference type="GO" id="GO:0004784">
    <property type="term" value="F:superoxide dismutase activity"/>
    <property type="evidence" value="ECO:0007669"/>
    <property type="project" value="UniProtKB-EC"/>
</dbReference>
<evidence type="ECO:0000256" key="1">
    <source>
        <dbReference type="ARBA" id="ARBA00008714"/>
    </source>
</evidence>
<organism evidence="10">
    <name type="scientific">Chromera velia CCMP2878</name>
    <dbReference type="NCBI Taxonomy" id="1169474"/>
    <lineage>
        <taxon>Eukaryota</taxon>
        <taxon>Sar</taxon>
        <taxon>Alveolata</taxon>
        <taxon>Colpodellida</taxon>
        <taxon>Chromeraceae</taxon>
        <taxon>Chromera</taxon>
    </lineage>
</organism>
<feature type="domain" description="Manganese/iron superoxide dismutase C-terminal" evidence="9">
    <location>
        <begin position="236"/>
        <end position="335"/>
    </location>
</feature>
<keyword evidence="4" id="KW-0479">Metal-binding</keyword>
<feature type="domain" description="Manganese/iron superoxide dismutase N-terminal" evidence="8">
    <location>
        <begin position="142"/>
        <end position="223"/>
    </location>
</feature>
<dbReference type="EC" id="1.15.1.1" evidence="2"/>
<dbReference type="PhylomeDB" id="A0A0G4HJZ8"/>
<feature type="chain" id="PRO_5005191655" description="Superoxide dismutase [Fe]" evidence="7">
    <location>
        <begin position="20"/>
        <end position="370"/>
    </location>
</feature>
<accession>A0A0G4HJZ8</accession>
<evidence type="ECO:0000259" key="8">
    <source>
        <dbReference type="Pfam" id="PF00081"/>
    </source>
</evidence>
<proteinExistence type="inferred from homology"/>
<dbReference type="SUPFAM" id="SSF54719">
    <property type="entry name" value="Fe,Mn superoxide dismutase (SOD), C-terminal domain"/>
    <property type="match status" value="1"/>
</dbReference>
<dbReference type="PROSITE" id="PS00088">
    <property type="entry name" value="SOD_MN"/>
    <property type="match status" value="1"/>
</dbReference>
<dbReference type="PANTHER" id="PTHR42769:SF3">
    <property type="entry name" value="SUPEROXIDE DISMUTASE [FE] 2, CHLOROPLASTIC"/>
    <property type="match status" value="1"/>
</dbReference>
<sequence length="370" mass="41847">MRVHPVVAVSGLGVSAVSAFVFRGTPSAGIPRASPAATELSNYPERVAKEPGWAKVEYEIGGIGWSNPAIDEANENITKKMQANGETIFNLWAPWDQAQVRTQDAPSYRELMDVVDFTWQIPGTERWWYDLNIDDAVRMQPFPLERIRFDPRNLQPHRFPEQVFDHLAEYHAPYVRKLKALVEGTPLEKESLEELASRKTRNETIDNAVGMCYNTGLYWESLSSKSDWGGDQWAHGPLKEKIEKKYGSLKGFKDAVVTAGMALFGSGHLWIVSDKTGEVDIVTTSDASNPMREGKGYPLLVCDLWEHAFYEDFRNDKKKALTSWLNLMNWQKGNKRLETYMEKMKLKDLAPTPAQEMKPKEPEPTPGPAA</sequence>
<evidence type="ECO:0000256" key="3">
    <source>
        <dbReference type="ARBA" id="ARBA00014767"/>
    </source>
</evidence>
<dbReference type="InterPro" id="IPR019833">
    <property type="entry name" value="Mn/Fe_SOD_BS"/>
</dbReference>
<keyword evidence="7" id="KW-0732">Signal</keyword>
<protein>
    <recommendedName>
        <fullName evidence="3">Superoxide dismutase [Fe]</fullName>
        <ecNumber evidence="2">1.15.1.1</ecNumber>
    </recommendedName>
</protein>
<comment type="similarity">
    <text evidence="1">Belongs to the iron/manganese superoxide dismutase family.</text>
</comment>
<dbReference type="GO" id="GO:0046872">
    <property type="term" value="F:metal ion binding"/>
    <property type="evidence" value="ECO:0007669"/>
    <property type="project" value="UniProtKB-KW"/>
</dbReference>
<dbReference type="InterPro" id="IPR019831">
    <property type="entry name" value="Mn/Fe_SOD_N"/>
</dbReference>
<evidence type="ECO:0000259" key="9">
    <source>
        <dbReference type="Pfam" id="PF02777"/>
    </source>
</evidence>
<dbReference type="AlphaFoldDB" id="A0A0G4HJZ8"/>
<dbReference type="EMBL" id="CDMZ01002905">
    <property type="protein sequence ID" value="CEM44352.1"/>
    <property type="molecule type" value="Genomic_DNA"/>
</dbReference>
<keyword evidence="5" id="KW-0560">Oxidoreductase</keyword>
<evidence type="ECO:0000256" key="4">
    <source>
        <dbReference type="ARBA" id="ARBA00022723"/>
    </source>
</evidence>
<feature type="signal peptide" evidence="7">
    <location>
        <begin position="1"/>
        <end position="19"/>
    </location>
</feature>
<dbReference type="InterPro" id="IPR036314">
    <property type="entry name" value="SOD_C_sf"/>
</dbReference>
<evidence type="ECO:0000256" key="7">
    <source>
        <dbReference type="SAM" id="SignalP"/>
    </source>
</evidence>